<dbReference type="Pfam" id="PF01251">
    <property type="entry name" value="Ribosomal_S7e"/>
    <property type="match status" value="1"/>
</dbReference>
<evidence type="ECO:0000256" key="3">
    <source>
        <dbReference type="ARBA" id="ARBA00023274"/>
    </source>
</evidence>
<dbReference type="AlphaFoldDB" id="A0A7S1NQ11"/>
<organism evidence="5">
    <name type="scientific">Eutreptiella gymnastica</name>
    <dbReference type="NCBI Taxonomy" id="73025"/>
    <lineage>
        <taxon>Eukaryota</taxon>
        <taxon>Discoba</taxon>
        <taxon>Euglenozoa</taxon>
        <taxon>Euglenida</taxon>
        <taxon>Spirocuta</taxon>
        <taxon>Euglenophyceae</taxon>
        <taxon>Eutreptiales</taxon>
        <taxon>Eutreptiaceae</taxon>
        <taxon>Eutreptiella</taxon>
    </lineage>
</organism>
<accession>A0A7S1NQ11</accession>
<dbReference type="GO" id="GO:0003735">
    <property type="term" value="F:structural constituent of ribosome"/>
    <property type="evidence" value="ECO:0007669"/>
    <property type="project" value="InterPro"/>
</dbReference>
<dbReference type="GO" id="GO:0042274">
    <property type="term" value="P:ribosomal small subunit biogenesis"/>
    <property type="evidence" value="ECO:0007669"/>
    <property type="project" value="TreeGrafter"/>
</dbReference>
<dbReference type="GO" id="GO:0006364">
    <property type="term" value="P:rRNA processing"/>
    <property type="evidence" value="ECO:0007669"/>
    <property type="project" value="TreeGrafter"/>
</dbReference>
<dbReference type="InterPro" id="IPR000554">
    <property type="entry name" value="Ribosomal_eS7"/>
</dbReference>
<protein>
    <recommendedName>
        <fullName evidence="4">40S ribosomal protein S7</fullName>
    </recommendedName>
</protein>
<evidence type="ECO:0000256" key="2">
    <source>
        <dbReference type="ARBA" id="ARBA00022980"/>
    </source>
</evidence>
<evidence type="ECO:0000256" key="4">
    <source>
        <dbReference type="RuleBase" id="RU364105"/>
    </source>
</evidence>
<comment type="similarity">
    <text evidence="1 4">Belongs to the eukaryotic ribosomal protein eS7 family.</text>
</comment>
<sequence>MALAARKKLRKSARKDPTTLEDEVAQALYDLEVNNKNLKPSLQSLYINTAKQVEIGNNKRAVVLFFPLRFIRKFHKIQKQLVVELEKKFSGKMIVMIAQRKIARQPKSNIRTIQRSRALTNVHEAILTDIMYPVDIVGRRWRYKTDGSKQSKVFIDAREKDKVESKLEGFSTIYKKLTGKEVSFGFMTNPQLQQFL</sequence>
<evidence type="ECO:0000256" key="1">
    <source>
        <dbReference type="ARBA" id="ARBA00007820"/>
    </source>
</evidence>
<dbReference type="EMBL" id="HBGA01122331">
    <property type="protein sequence ID" value="CAD9033908.1"/>
    <property type="molecule type" value="Transcribed_RNA"/>
</dbReference>
<keyword evidence="3 4" id="KW-0687">Ribonucleoprotein</keyword>
<dbReference type="GO" id="GO:0032040">
    <property type="term" value="C:small-subunit processome"/>
    <property type="evidence" value="ECO:0007669"/>
    <property type="project" value="TreeGrafter"/>
</dbReference>
<dbReference type="PANTHER" id="PTHR11278">
    <property type="entry name" value="40S RIBOSOMAL PROTEIN S7"/>
    <property type="match status" value="1"/>
</dbReference>
<dbReference type="PANTHER" id="PTHR11278:SF0">
    <property type="entry name" value="SMALL RIBOSOMAL SUBUNIT PROTEIN ES7"/>
    <property type="match status" value="1"/>
</dbReference>
<evidence type="ECO:0000313" key="5">
    <source>
        <dbReference type="EMBL" id="CAD9033908.1"/>
    </source>
</evidence>
<dbReference type="GO" id="GO:0030686">
    <property type="term" value="C:90S preribosome"/>
    <property type="evidence" value="ECO:0007669"/>
    <property type="project" value="TreeGrafter"/>
</dbReference>
<reference evidence="5" key="1">
    <citation type="submission" date="2021-01" db="EMBL/GenBank/DDBJ databases">
        <authorList>
            <person name="Corre E."/>
            <person name="Pelletier E."/>
            <person name="Niang G."/>
            <person name="Scheremetjew M."/>
            <person name="Finn R."/>
            <person name="Kale V."/>
            <person name="Holt S."/>
            <person name="Cochrane G."/>
            <person name="Meng A."/>
            <person name="Brown T."/>
            <person name="Cohen L."/>
        </authorList>
    </citation>
    <scope>NUCLEOTIDE SEQUENCE</scope>
    <source>
        <strain evidence="5">NIES-381</strain>
    </source>
</reference>
<dbReference type="GO" id="GO:0022627">
    <property type="term" value="C:cytosolic small ribosomal subunit"/>
    <property type="evidence" value="ECO:0007669"/>
    <property type="project" value="TreeGrafter"/>
</dbReference>
<keyword evidence="2 4" id="KW-0689">Ribosomal protein</keyword>
<name>A0A7S1NQ11_9EUGL</name>
<dbReference type="GO" id="GO:0006412">
    <property type="term" value="P:translation"/>
    <property type="evidence" value="ECO:0007669"/>
    <property type="project" value="InterPro"/>
</dbReference>
<proteinExistence type="inferred from homology"/>
<gene>
    <name evidence="5" type="ORF">EGYM00392_LOCUS45057</name>
</gene>